<reference evidence="1 2" key="1">
    <citation type="journal article" date="2010" name="Science">
        <title>Genomic comparison of the ants Camponotus floridanus and Harpegnathos saltator.</title>
        <authorList>
            <person name="Bonasio R."/>
            <person name="Zhang G."/>
            <person name="Ye C."/>
            <person name="Mutti N.S."/>
            <person name="Fang X."/>
            <person name="Qin N."/>
            <person name="Donahue G."/>
            <person name="Yang P."/>
            <person name="Li Q."/>
            <person name="Li C."/>
            <person name="Zhang P."/>
            <person name="Huang Z."/>
            <person name="Berger S.L."/>
            <person name="Reinberg D."/>
            <person name="Wang J."/>
            <person name="Liebig J."/>
        </authorList>
    </citation>
    <scope>NUCLEOTIDE SEQUENCE [LARGE SCALE GENOMIC DNA]</scope>
    <source>
        <strain evidence="2">C129</strain>
    </source>
</reference>
<sequence length="129" mass="14999">ISKPNFHSRSVFSENLMAVKLEAKIDKPIYVGMSILDISKIHLYAFHYEYMSPLYGDKCKILYTDTDSFIYSIECEDAYERMKRDIVRFDTSDYAIDNPYGVPRANKKIFGLMKDENNGALMLEFVGLR</sequence>
<keyword evidence="2" id="KW-1185">Reference proteome</keyword>
<evidence type="ECO:0000313" key="2">
    <source>
        <dbReference type="Proteomes" id="UP000000311"/>
    </source>
</evidence>
<dbReference type="PANTHER" id="PTHR31511:SF12">
    <property type="entry name" value="RHO TERMINATION FACTOR N-TERMINAL DOMAIN-CONTAINING PROTEIN"/>
    <property type="match status" value="1"/>
</dbReference>
<dbReference type="Proteomes" id="UP000000311">
    <property type="component" value="Unassembled WGS sequence"/>
</dbReference>
<dbReference type="GO" id="GO:0071897">
    <property type="term" value="P:DNA biosynthetic process"/>
    <property type="evidence" value="ECO:0007669"/>
    <property type="project" value="UniProtKB-ARBA"/>
</dbReference>
<dbReference type="InParanoid" id="E2AV31"/>
<dbReference type="STRING" id="104421.E2AV31"/>
<dbReference type="OMA" id="CEDAYER"/>
<organism evidence="2">
    <name type="scientific">Camponotus floridanus</name>
    <name type="common">Florida carpenter ant</name>
    <dbReference type="NCBI Taxonomy" id="104421"/>
    <lineage>
        <taxon>Eukaryota</taxon>
        <taxon>Metazoa</taxon>
        <taxon>Ecdysozoa</taxon>
        <taxon>Arthropoda</taxon>
        <taxon>Hexapoda</taxon>
        <taxon>Insecta</taxon>
        <taxon>Pterygota</taxon>
        <taxon>Neoptera</taxon>
        <taxon>Endopterygota</taxon>
        <taxon>Hymenoptera</taxon>
        <taxon>Apocrita</taxon>
        <taxon>Aculeata</taxon>
        <taxon>Formicoidea</taxon>
        <taxon>Formicidae</taxon>
        <taxon>Formicinae</taxon>
        <taxon>Camponotus</taxon>
    </lineage>
</organism>
<dbReference type="OrthoDB" id="6602337at2759"/>
<name>E2AV31_CAMFO</name>
<dbReference type="PANTHER" id="PTHR31511">
    <property type="entry name" value="PROTEIN CBG23764"/>
    <property type="match status" value="1"/>
</dbReference>
<feature type="non-terminal residue" evidence="1">
    <location>
        <position position="1"/>
    </location>
</feature>
<dbReference type="InterPro" id="IPR043502">
    <property type="entry name" value="DNA/RNA_pol_sf"/>
</dbReference>
<dbReference type="AlphaFoldDB" id="E2AV31"/>
<evidence type="ECO:0000313" key="1">
    <source>
        <dbReference type="EMBL" id="EFN62708.1"/>
    </source>
</evidence>
<feature type="non-terminal residue" evidence="1">
    <location>
        <position position="129"/>
    </location>
</feature>
<dbReference type="SUPFAM" id="SSF56672">
    <property type="entry name" value="DNA/RNA polymerases"/>
    <property type="match status" value="1"/>
</dbReference>
<accession>E2AV31</accession>
<evidence type="ECO:0008006" key="3">
    <source>
        <dbReference type="Google" id="ProtNLM"/>
    </source>
</evidence>
<gene>
    <name evidence="1" type="ORF">EAG_03642</name>
</gene>
<dbReference type="EMBL" id="GL443012">
    <property type="protein sequence ID" value="EFN62708.1"/>
    <property type="molecule type" value="Genomic_DNA"/>
</dbReference>
<proteinExistence type="predicted"/>
<protein>
    <recommendedName>
        <fullName evidence="3">DNA-directed DNA polymerase</fullName>
    </recommendedName>
</protein>